<evidence type="ECO:0000313" key="4">
    <source>
        <dbReference type="EMBL" id="PPQ68648.1"/>
    </source>
</evidence>
<dbReference type="InterPro" id="IPR021858">
    <property type="entry name" value="Fun_TF"/>
</dbReference>
<organism evidence="4 5">
    <name type="scientific">Gymnopilus dilepis</name>
    <dbReference type="NCBI Taxonomy" id="231916"/>
    <lineage>
        <taxon>Eukaryota</taxon>
        <taxon>Fungi</taxon>
        <taxon>Dikarya</taxon>
        <taxon>Basidiomycota</taxon>
        <taxon>Agaricomycotina</taxon>
        <taxon>Agaricomycetes</taxon>
        <taxon>Agaricomycetidae</taxon>
        <taxon>Agaricales</taxon>
        <taxon>Agaricineae</taxon>
        <taxon>Hymenogastraceae</taxon>
        <taxon>Gymnopilus</taxon>
    </lineage>
</organism>
<dbReference type="PANTHER" id="PTHR37534:SF46">
    <property type="entry name" value="ZN(II)2CYS6 TRANSCRIPTION FACTOR (EUROFUNG)"/>
    <property type="match status" value="1"/>
</dbReference>
<dbReference type="InParanoid" id="A0A409VQY1"/>
<dbReference type="EMBL" id="NHYE01005591">
    <property type="protein sequence ID" value="PPQ68648.1"/>
    <property type="molecule type" value="Genomic_DNA"/>
</dbReference>
<protein>
    <recommendedName>
        <fullName evidence="6">Zn(2)-C6 fungal-type domain-containing protein</fullName>
    </recommendedName>
</protein>
<dbReference type="OrthoDB" id="5419315at2759"/>
<gene>
    <name evidence="4" type="ORF">CVT26_002932</name>
</gene>
<dbReference type="Pfam" id="PF11951">
    <property type="entry name" value="Fungal_trans_2"/>
    <property type="match status" value="2"/>
</dbReference>
<evidence type="ECO:0000256" key="3">
    <source>
        <dbReference type="SAM" id="MobiDB-lite"/>
    </source>
</evidence>
<feature type="region of interest" description="Disordered" evidence="3">
    <location>
        <begin position="1"/>
        <end position="32"/>
    </location>
</feature>
<keyword evidence="5" id="KW-1185">Reference proteome</keyword>
<feature type="region of interest" description="Disordered" evidence="3">
    <location>
        <begin position="630"/>
        <end position="653"/>
    </location>
</feature>
<dbReference type="PANTHER" id="PTHR37534">
    <property type="entry name" value="TRANSCRIPTIONAL ACTIVATOR PROTEIN UGA3"/>
    <property type="match status" value="1"/>
</dbReference>
<evidence type="ECO:0000313" key="5">
    <source>
        <dbReference type="Proteomes" id="UP000284706"/>
    </source>
</evidence>
<name>A0A409VQY1_9AGAR</name>
<sequence>MPATPKSPRSIKKTSTLAKPKGAKCDEKRIGNEDGPCETCLRLKLECLGFGAKRPDWLRETSRVSEIRDRIKAHLAAQGMIKGHAGSGSRSAVHDDILRLSDFRDNGVHYTGGSSSSSASTPRRAESVESDNFGPNPPPRLMLPGSVRPIGDYHYPHHIYPVHSDIPSRSHSPFDGGMPSVTGYPGDFDMYPPSRAVDVLPEITPATRSSFSKRNLYHFNFPDDWDNLYTIAPDGEPIPINPDVFIPREFIIDSLRHYVDNVVKIQYLLGDGNVLPTMIWTAISSHHDSYEAVELLSKAYHGRQENPFASILDDESVIERVENIKLSLKTKDKRPQRLSADDAMTALHVISLYLFDGGRGDWYDFLQLAVKFVEFVLEDPAHFHNYPNALEAANSKVEFVVKTTIWFDVLASVTTRRPPLLLYYIRELFRPDLSWVGRKPQYSMMSPMGCENTIVWALAETSYLSYWKSLHEKKGSLSIPELVRKVADIEQHLRPGPRPEPPQQSGEDWSRYLASEIFRTSTRLFLKTVESGDYPDVPEIRDAADAVFGAITKFPNIHDIAGSDCMSAVLRSTVFGIYIGGSLTNEPAKRTAYESQMTQIVGIDGVGNVKSVLSLLQKIWEMNPPYGVAKRDSRNGVGEEQSESHVLPTDDRKSRQHPVLVGILRFLLDLGNALSGTTESENPTQVLTSSCEVLRSHVPTFLSLPVFPLDRSQWRTEATQHLLQEAKAPHHPPQQTLLPTSTQPLSTIWSPTTTTTPPTVLTELLTTPRPIFRELSTRAKEVAGHAAFDGRSKCDEQREGDSCKTCKRLMIKCLGWGAKRPDWMRDKKMVDAYKASIKAQLSRAGLIRGQPRHNPLQVHPQRALQQIRPPTLTHSTSNHNTRPTMETLHHSLEPPFIQSTNHLVNSLPTPITPFDDFTNSFGAYDAHSGPFWPQALFNPPNGSNEFLISVPDDSPILDPSMVAPSQNQNPNGELVMHYFDSVHELQPFFLDSSLRELTYSAVLKEPHGAVTHAICALADLHCKQTRVDKGYEAPNQSLENSLTTYYRNEAMFQLGNNKNTHGSYVDNDALAALHLISLSQLSGGASDWDGPFDVLCQWLLQTNLPVSENPWIAFLSLPPTSQLYVKAILWQWLDIFSSLSVLRPPKFLLLWQALLGEFWNGSEMERQRMDILTGCPDEAMLAIAEVSALASWKASQLRNNCLSYPELIRRGTKIEQQLRGSQNYPITADATARGAGTASAQLPEEQRPLVANIFRETALLYLHTVLSNSTPGVPEISTSVQNLVNMFSQLPPGEQDRILMFPICLAGSTTNDSTFRSFFKERIRALNENYGNLLQTRRLMEEVWQKRDAQGREVDLRETITDQGLKLLLI</sequence>
<reference evidence="4 5" key="1">
    <citation type="journal article" date="2018" name="Evol. Lett.">
        <title>Horizontal gene cluster transfer increased hallucinogenic mushroom diversity.</title>
        <authorList>
            <person name="Reynolds H.T."/>
            <person name="Vijayakumar V."/>
            <person name="Gluck-Thaler E."/>
            <person name="Korotkin H.B."/>
            <person name="Matheny P.B."/>
            <person name="Slot J.C."/>
        </authorList>
    </citation>
    <scope>NUCLEOTIDE SEQUENCE [LARGE SCALE GENOMIC DNA]</scope>
    <source>
        <strain evidence="4 5">SRW20</strain>
    </source>
</reference>
<dbReference type="STRING" id="231916.A0A409VQY1"/>
<accession>A0A409VQY1</accession>
<evidence type="ECO:0008006" key="6">
    <source>
        <dbReference type="Google" id="ProtNLM"/>
    </source>
</evidence>
<evidence type="ECO:0000256" key="1">
    <source>
        <dbReference type="ARBA" id="ARBA00004123"/>
    </source>
</evidence>
<dbReference type="GO" id="GO:0005634">
    <property type="term" value="C:nucleus"/>
    <property type="evidence" value="ECO:0007669"/>
    <property type="project" value="UniProtKB-SubCell"/>
</dbReference>
<evidence type="ECO:0000256" key="2">
    <source>
        <dbReference type="ARBA" id="ARBA00023242"/>
    </source>
</evidence>
<feature type="compositionally biased region" description="Basic and acidic residues" evidence="3">
    <location>
        <begin position="23"/>
        <end position="32"/>
    </location>
</feature>
<feature type="region of interest" description="Disordered" evidence="3">
    <location>
        <begin position="109"/>
        <end position="139"/>
    </location>
</feature>
<dbReference type="Proteomes" id="UP000284706">
    <property type="component" value="Unassembled WGS sequence"/>
</dbReference>
<comment type="subcellular location">
    <subcellularLocation>
        <location evidence="1">Nucleus</location>
    </subcellularLocation>
</comment>
<keyword evidence="2" id="KW-0539">Nucleus</keyword>
<proteinExistence type="predicted"/>
<comment type="caution">
    <text evidence="4">The sequence shown here is derived from an EMBL/GenBank/DDBJ whole genome shotgun (WGS) entry which is preliminary data.</text>
</comment>